<dbReference type="Gene3D" id="3.40.50.1470">
    <property type="entry name" value="Peptidyl-tRNA hydrolase"/>
    <property type="match status" value="1"/>
</dbReference>
<dbReference type="EMBL" id="AAOF01000001">
    <property type="protein sequence ID" value="EAR23598.1"/>
    <property type="molecule type" value="Genomic_DNA"/>
</dbReference>
<accession>A4BMR0</accession>
<dbReference type="Proteomes" id="UP000003374">
    <property type="component" value="Unassembled WGS sequence"/>
</dbReference>
<feature type="binding site" evidence="7">
    <location>
        <position position="120"/>
    </location>
    <ligand>
        <name>tRNA</name>
        <dbReference type="ChEBI" id="CHEBI:17843"/>
    </ligand>
</feature>
<dbReference type="HOGENOM" id="CLU_062456_3_1_6"/>
<keyword evidence="3 7" id="KW-0378">Hydrolase</keyword>
<keyword evidence="2 7" id="KW-0820">tRNA-binding</keyword>
<dbReference type="InterPro" id="IPR036416">
    <property type="entry name" value="Pept_tRNA_hydro_sf"/>
</dbReference>
<dbReference type="HAMAP" id="MF_00083">
    <property type="entry name" value="Pept_tRNA_hydro_bact"/>
    <property type="match status" value="1"/>
</dbReference>
<keyword evidence="4 7" id="KW-0694">RNA-binding</keyword>
<dbReference type="GO" id="GO:0000049">
    <property type="term" value="F:tRNA binding"/>
    <property type="evidence" value="ECO:0007669"/>
    <property type="project" value="UniProtKB-UniRule"/>
</dbReference>
<evidence type="ECO:0000256" key="4">
    <source>
        <dbReference type="ARBA" id="ARBA00022884"/>
    </source>
</evidence>
<dbReference type="EC" id="3.1.1.29" evidence="1 7"/>
<comment type="function">
    <text evidence="7">Hydrolyzes ribosome-free peptidyl-tRNAs (with 1 or more amino acids incorporated), which drop off the ribosome during protein synthesis, or as a result of ribosome stalling.</text>
</comment>
<dbReference type="GO" id="GO:0004045">
    <property type="term" value="F:peptidyl-tRNA hydrolase activity"/>
    <property type="evidence" value="ECO:0007669"/>
    <property type="project" value="UniProtKB-UniRule"/>
</dbReference>
<gene>
    <name evidence="7" type="primary">pth</name>
    <name evidence="10" type="ORF">NB231_17298</name>
</gene>
<feature type="binding site" evidence="7">
    <location>
        <position position="72"/>
    </location>
    <ligand>
        <name>tRNA</name>
        <dbReference type="ChEBI" id="CHEBI:17843"/>
    </ligand>
</feature>
<comment type="caution">
    <text evidence="10">The sequence shown here is derived from an EMBL/GenBank/DDBJ whole genome shotgun (WGS) entry which is preliminary data.</text>
</comment>
<feature type="binding site" evidence="7">
    <location>
        <position position="74"/>
    </location>
    <ligand>
        <name>tRNA</name>
        <dbReference type="ChEBI" id="CHEBI:17843"/>
    </ligand>
</feature>
<dbReference type="OrthoDB" id="9800507at2"/>
<sequence length="202" mass="22273">MADVEPGVRLLIGLGNPGPRYSRTRHNAGFWLLDEILRRFGGSFSTQRKFQGDVGRVRIGNIECHLLKPMTYMNHSGLAIGQFVRYYRLEPRSILVAYDDIDLLPGVTRLKQGGGHGGHNGLRDTANALGTRDFNRLRIGVGHPGHRDDVIGYVLSAPSREEQEAIEAGITDACGILPLVVEGDWGRAFQRLHSVAHTPKVS</sequence>
<dbReference type="InterPro" id="IPR018171">
    <property type="entry name" value="Pept_tRNA_hydro_CS"/>
</dbReference>
<evidence type="ECO:0000256" key="9">
    <source>
        <dbReference type="RuleBase" id="RU004320"/>
    </source>
</evidence>
<dbReference type="CDD" id="cd00462">
    <property type="entry name" value="PTH"/>
    <property type="match status" value="1"/>
</dbReference>
<dbReference type="AlphaFoldDB" id="A4BMR0"/>
<evidence type="ECO:0000256" key="3">
    <source>
        <dbReference type="ARBA" id="ARBA00022801"/>
    </source>
</evidence>
<feature type="site" description="Discriminates between blocked and unblocked aminoacyl-tRNA" evidence="7">
    <location>
        <position position="16"/>
    </location>
</feature>
<evidence type="ECO:0000256" key="6">
    <source>
        <dbReference type="ARBA" id="ARBA00050038"/>
    </source>
</evidence>
<comment type="similarity">
    <text evidence="5 7 9">Belongs to the PTH family.</text>
</comment>
<dbReference type="FunFam" id="3.40.50.1470:FF:000001">
    <property type="entry name" value="Peptidyl-tRNA hydrolase"/>
    <property type="match status" value="1"/>
</dbReference>
<feature type="site" description="Stabilizes the basic form of H active site to accept a proton" evidence="7">
    <location>
        <position position="99"/>
    </location>
</feature>
<feature type="binding site" evidence="7">
    <location>
        <position position="21"/>
    </location>
    <ligand>
        <name>tRNA</name>
        <dbReference type="ChEBI" id="CHEBI:17843"/>
    </ligand>
</feature>
<feature type="active site" description="Proton acceptor" evidence="7">
    <location>
        <position position="26"/>
    </location>
</feature>
<evidence type="ECO:0000256" key="5">
    <source>
        <dbReference type="ARBA" id="ARBA00038063"/>
    </source>
</evidence>
<evidence type="ECO:0000313" key="10">
    <source>
        <dbReference type="EMBL" id="EAR23598.1"/>
    </source>
</evidence>
<evidence type="ECO:0000256" key="8">
    <source>
        <dbReference type="RuleBase" id="RU000673"/>
    </source>
</evidence>
<dbReference type="RefSeq" id="WP_005005103.1">
    <property type="nucleotide sequence ID" value="NZ_CH672427.1"/>
</dbReference>
<organism evidence="10 11">
    <name type="scientific">Nitrococcus mobilis Nb-231</name>
    <dbReference type="NCBI Taxonomy" id="314278"/>
    <lineage>
        <taxon>Bacteria</taxon>
        <taxon>Pseudomonadati</taxon>
        <taxon>Pseudomonadota</taxon>
        <taxon>Gammaproteobacteria</taxon>
        <taxon>Chromatiales</taxon>
        <taxon>Ectothiorhodospiraceae</taxon>
        <taxon>Nitrococcus</taxon>
    </lineage>
</organism>
<dbReference type="PROSITE" id="PS01196">
    <property type="entry name" value="PEPT_TRNA_HYDROL_2"/>
    <property type="match status" value="1"/>
</dbReference>
<evidence type="ECO:0000256" key="1">
    <source>
        <dbReference type="ARBA" id="ARBA00013260"/>
    </source>
</evidence>
<dbReference type="GO" id="GO:0005737">
    <property type="term" value="C:cytoplasm"/>
    <property type="evidence" value="ECO:0007669"/>
    <property type="project" value="UniProtKB-SubCell"/>
</dbReference>
<dbReference type="PANTHER" id="PTHR17224:SF1">
    <property type="entry name" value="PEPTIDYL-TRNA HYDROLASE"/>
    <property type="match status" value="1"/>
</dbReference>
<keyword evidence="7" id="KW-0963">Cytoplasm</keyword>
<comment type="catalytic activity">
    <reaction evidence="7 8">
        <text>an N-acyl-L-alpha-aminoacyl-tRNA + H2O = an N-acyl-L-amino acid + a tRNA + H(+)</text>
        <dbReference type="Rhea" id="RHEA:54448"/>
        <dbReference type="Rhea" id="RHEA-COMP:10123"/>
        <dbReference type="Rhea" id="RHEA-COMP:13883"/>
        <dbReference type="ChEBI" id="CHEBI:15377"/>
        <dbReference type="ChEBI" id="CHEBI:15378"/>
        <dbReference type="ChEBI" id="CHEBI:59874"/>
        <dbReference type="ChEBI" id="CHEBI:78442"/>
        <dbReference type="ChEBI" id="CHEBI:138191"/>
        <dbReference type="EC" id="3.1.1.29"/>
    </reaction>
</comment>
<dbReference type="InterPro" id="IPR001328">
    <property type="entry name" value="Pept_tRNA_hydro"/>
</dbReference>
<evidence type="ECO:0000313" key="11">
    <source>
        <dbReference type="Proteomes" id="UP000003374"/>
    </source>
</evidence>
<dbReference type="GO" id="GO:0072344">
    <property type="term" value="P:rescue of stalled ribosome"/>
    <property type="evidence" value="ECO:0007669"/>
    <property type="project" value="UniProtKB-UniRule"/>
</dbReference>
<reference evidence="10 11" key="1">
    <citation type="submission" date="2006-02" db="EMBL/GenBank/DDBJ databases">
        <authorList>
            <person name="Waterbury J."/>
            <person name="Ferriera S."/>
            <person name="Johnson J."/>
            <person name="Kravitz S."/>
            <person name="Halpern A."/>
            <person name="Remington K."/>
            <person name="Beeson K."/>
            <person name="Tran B."/>
            <person name="Rogers Y.-H."/>
            <person name="Friedman R."/>
            <person name="Venter J.C."/>
        </authorList>
    </citation>
    <scope>NUCLEOTIDE SEQUENCE [LARGE SCALE GENOMIC DNA]</scope>
    <source>
        <strain evidence="10 11">Nb-231</strain>
    </source>
</reference>
<dbReference type="GO" id="GO:0006515">
    <property type="term" value="P:protein quality control for misfolded or incompletely synthesized proteins"/>
    <property type="evidence" value="ECO:0007669"/>
    <property type="project" value="UniProtKB-UniRule"/>
</dbReference>
<evidence type="ECO:0000256" key="2">
    <source>
        <dbReference type="ARBA" id="ARBA00022555"/>
    </source>
</evidence>
<evidence type="ECO:0000256" key="7">
    <source>
        <dbReference type="HAMAP-Rule" id="MF_00083"/>
    </source>
</evidence>
<dbReference type="eggNOG" id="COG0193">
    <property type="taxonomic scope" value="Bacteria"/>
</dbReference>
<comment type="subcellular location">
    <subcellularLocation>
        <location evidence="7">Cytoplasm</location>
    </subcellularLocation>
</comment>
<comment type="function">
    <text evidence="7">Catalyzes the release of premature peptidyl moieties from peptidyl-tRNA molecules trapped in stalled 50S ribosomal subunits, and thus maintains levels of free tRNAs and 50S ribosomes.</text>
</comment>
<keyword evidence="11" id="KW-1185">Reference proteome</keyword>
<name>A4BMR0_9GAMM</name>
<dbReference type="NCBIfam" id="TIGR00447">
    <property type="entry name" value="pth"/>
    <property type="match status" value="1"/>
</dbReference>
<dbReference type="SUPFAM" id="SSF53178">
    <property type="entry name" value="Peptidyl-tRNA hydrolase-like"/>
    <property type="match status" value="1"/>
</dbReference>
<protein>
    <recommendedName>
        <fullName evidence="6 7">Peptidyl-tRNA hydrolase</fullName>
        <shortName evidence="7">Pth</shortName>
        <ecNumber evidence="1 7">3.1.1.29</ecNumber>
    </recommendedName>
</protein>
<comment type="subunit">
    <text evidence="7">Monomer.</text>
</comment>
<dbReference type="PANTHER" id="PTHR17224">
    <property type="entry name" value="PEPTIDYL-TRNA HYDROLASE"/>
    <property type="match status" value="1"/>
</dbReference>
<proteinExistence type="inferred from homology"/>
<dbReference type="PROSITE" id="PS01195">
    <property type="entry name" value="PEPT_TRNA_HYDROL_1"/>
    <property type="match status" value="1"/>
</dbReference>
<dbReference type="STRING" id="314278.NB231_17298"/>
<dbReference type="Pfam" id="PF01195">
    <property type="entry name" value="Pept_tRNA_hydro"/>
    <property type="match status" value="1"/>
</dbReference>